<dbReference type="Proteomes" id="UP000193498">
    <property type="component" value="Unassembled WGS sequence"/>
</dbReference>
<dbReference type="InParanoid" id="A0A1Y1Y1A6"/>
<dbReference type="GO" id="GO:0000307">
    <property type="term" value="C:cyclin-dependent protein kinase holoenzyme complex"/>
    <property type="evidence" value="ECO:0007669"/>
    <property type="project" value="TreeGrafter"/>
</dbReference>
<accession>A0A1Y1Y1A6</accession>
<dbReference type="GO" id="GO:0019901">
    <property type="term" value="F:protein kinase binding"/>
    <property type="evidence" value="ECO:0007669"/>
    <property type="project" value="InterPro"/>
</dbReference>
<organism evidence="1 2">
    <name type="scientific">Basidiobolus meristosporus CBS 931.73</name>
    <dbReference type="NCBI Taxonomy" id="1314790"/>
    <lineage>
        <taxon>Eukaryota</taxon>
        <taxon>Fungi</taxon>
        <taxon>Fungi incertae sedis</taxon>
        <taxon>Zoopagomycota</taxon>
        <taxon>Entomophthoromycotina</taxon>
        <taxon>Basidiobolomycetes</taxon>
        <taxon>Basidiobolales</taxon>
        <taxon>Basidiobolaceae</taxon>
        <taxon>Basidiobolus</taxon>
    </lineage>
</organism>
<dbReference type="AlphaFoldDB" id="A0A1Y1Y1A6"/>
<dbReference type="PANTHER" id="PTHR15615:SF94">
    <property type="entry name" value="PHO85 CYCLIN-6-RELATED"/>
    <property type="match status" value="1"/>
</dbReference>
<dbReference type="CDD" id="cd20558">
    <property type="entry name" value="CYCLIN_ScPCL7-like"/>
    <property type="match status" value="1"/>
</dbReference>
<dbReference type="InterPro" id="IPR013922">
    <property type="entry name" value="Cyclin_PHO80-like"/>
</dbReference>
<dbReference type="STRING" id="1314790.A0A1Y1Y1A6"/>
<dbReference type="Gene3D" id="1.10.472.10">
    <property type="entry name" value="Cyclin-like"/>
    <property type="match status" value="1"/>
</dbReference>
<dbReference type="GO" id="GO:0005634">
    <property type="term" value="C:nucleus"/>
    <property type="evidence" value="ECO:0007669"/>
    <property type="project" value="TreeGrafter"/>
</dbReference>
<dbReference type="SUPFAM" id="SSF47954">
    <property type="entry name" value="Cyclin-like"/>
    <property type="match status" value="1"/>
</dbReference>
<dbReference type="OrthoDB" id="1060854at2759"/>
<protein>
    <submittedName>
        <fullName evidence="1">Cyclin-domain-containing protein</fullName>
    </submittedName>
</protein>
<comment type="caution">
    <text evidence="1">The sequence shown here is derived from an EMBL/GenBank/DDBJ whole genome shotgun (WGS) entry which is preliminary data.</text>
</comment>
<sequence length="301" mass="34137">MSKFDIGCFPVTQTISLVSKMLESTIKVNDTCNTKALTCFYSDPIPSSGIEEYLLRIHKYAPFSNECLLNALIYLDRGVKYSKETDIPIVVNSHNVHRLLVTAIMIVSKYSSDVYFTNTHYAHLAQIHPRDLNVLEMELLFLGQFDLMVHPLDLQQFGDHLLRVQSPTHRANTVPSCAPGHVRKITAPPKFETSLKSGKTSVSVYVNDLAEIMQNTDISGRKGDRQSIANLKRNLTSQVSKTESAALLPPTTIDNSFMQLLFNPQSQISPERRDKFLVLLNRCRKKFANERNQPMVKRLIR</sequence>
<dbReference type="Pfam" id="PF08613">
    <property type="entry name" value="Cyclin"/>
    <property type="match status" value="1"/>
</dbReference>
<reference evidence="1 2" key="1">
    <citation type="submission" date="2016-07" db="EMBL/GenBank/DDBJ databases">
        <title>Pervasive Adenine N6-methylation of Active Genes in Fungi.</title>
        <authorList>
            <consortium name="DOE Joint Genome Institute"/>
            <person name="Mondo S.J."/>
            <person name="Dannebaum R.O."/>
            <person name="Kuo R.C."/>
            <person name="Labutti K."/>
            <person name="Haridas S."/>
            <person name="Kuo A."/>
            <person name="Salamov A."/>
            <person name="Ahrendt S.R."/>
            <person name="Lipzen A."/>
            <person name="Sullivan W."/>
            <person name="Andreopoulos W.B."/>
            <person name="Clum A."/>
            <person name="Lindquist E."/>
            <person name="Daum C."/>
            <person name="Ramamoorthy G.K."/>
            <person name="Gryganskyi A."/>
            <person name="Culley D."/>
            <person name="Magnuson J.K."/>
            <person name="James T.Y."/>
            <person name="O'Malley M.A."/>
            <person name="Stajich J.E."/>
            <person name="Spatafora J.W."/>
            <person name="Visel A."/>
            <person name="Grigoriev I.V."/>
        </authorList>
    </citation>
    <scope>NUCLEOTIDE SEQUENCE [LARGE SCALE GENOMIC DNA]</scope>
    <source>
        <strain evidence="1 2">CBS 931.73</strain>
    </source>
</reference>
<gene>
    <name evidence="1" type="ORF">K493DRAFT_317045</name>
</gene>
<evidence type="ECO:0000313" key="1">
    <source>
        <dbReference type="EMBL" id="ORX91787.1"/>
    </source>
</evidence>
<dbReference type="PANTHER" id="PTHR15615">
    <property type="match status" value="1"/>
</dbReference>
<name>A0A1Y1Y1A6_9FUNG</name>
<dbReference type="EMBL" id="MCFE01000307">
    <property type="protein sequence ID" value="ORX91787.1"/>
    <property type="molecule type" value="Genomic_DNA"/>
</dbReference>
<keyword evidence="2" id="KW-1185">Reference proteome</keyword>
<dbReference type="InterPro" id="IPR036915">
    <property type="entry name" value="Cyclin-like_sf"/>
</dbReference>
<dbReference type="GO" id="GO:0016538">
    <property type="term" value="F:cyclin-dependent protein serine/threonine kinase regulator activity"/>
    <property type="evidence" value="ECO:0007669"/>
    <property type="project" value="TreeGrafter"/>
</dbReference>
<evidence type="ECO:0000313" key="2">
    <source>
        <dbReference type="Proteomes" id="UP000193498"/>
    </source>
</evidence>
<proteinExistence type="predicted"/>